<keyword evidence="5" id="KW-0547">Nucleotide-binding</keyword>
<keyword evidence="13" id="KW-1185">Reference proteome</keyword>
<feature type="transmembrane region" description="Helical" evidence="9">
    <location>
        <begin position="86"/>
        <end position="104"/>
    </location>
</feature>
<dbReference type="PANTHER" id="PTHR24421">
    <property type="entry name" value="NITRATE/NITRITE SENSOR PROTEIN NARX-RELATED"/>
    <property type="match status" value="1"/>
</dbReference>
<feature type="transmembrane region" description="Helical" evidence="9">
    <location>
        <begin position="57"/>
        <end position="74"/>
    </location>
</feature>
<evidence type="ECO:0000256" key="6">
    <source>
        <dbReference type="ARBA" id="ARBA00022777"/>
    </source>
</evidence>
<accession>A0ABP4Y8V7</accession>
<dbReference type="InterPro" id="IPR011712">
    <property type="entry name" value="Sig_transdc_His_kin_sub3_dim/P"/>
</dbReference>
<evidence type="ECO:0000256" key="7">
    <source>
        <dbReference type="ARBA" id="ARBA00022840"/>
    </source>
</evidence>
<evidence type="ECO:0000256" key="2">
    <source>
        <dbReference type="ARBA" id="ARBA00012438"/>
    </source>
</evidence>
<keyword evidence="8" id="KW-0902">Two-component regulatory system</keyword>
<evidence type="ECO:0000256" key="8">
    <source>
        <dbReference type="ARBA" id="ARBA00023012"/>
    </source>
</evidence>
<evidence type="ECO:0000256" key="4">
    <source>
        <dbReference type="ARBA" id="ARBA00022679"/>
    </source>
</evidence>
<reference evidence="13" key="1">
    <citation type="journal article" date="2019" name="Int. J. Syst. Evol. Microbiol.">
        <title>The Global Catalogue of Microorganisms (GCM) 10K type strain sequencing project: providing services to taxonomists for standard genome sequencing and annotation.</title>
        <authorList>
            <consortium name="The Broad Institute Genomics Platform"/>
            <consortium name="The Broad Institute Genome Sequencing Center for Infectious Disease"/>
            <person name="Wu L."/>
            <person name="Ma J."/>
        </authorList>
    </citation>
    <scope>NUCLEOTIDE SEQUENCE [LARGE SCALE GENOMIC DNA]</scope>
    <source>
        <strain evidence="13">JCM 13250</strain>
    </source>
</reference>
<feature type="transmembrane region" description="Helical" evidence="9">
    <location>
        <begin position="180"/>
        <end position="201"/>
    </location>
</feature>
<evidence type="ECO:0000313" key="12">
    <source>
        <dbReference type="EMBL" id="GAA1806467.1"/>
    </source>
</evidence>
<dbReference type="SUPFAM" id="SSF55874">
    <property type="entry name" value="ATPase domain of HSP90 chaperone/DNA topoisomerase II/histidine kinase"/>
    <property type="match status" value="1"/>
</dbReference>
<feature type="transmembrane region" description="Helical" evidence="9">
    <location>
        <begin position="207"/>
        <end position="228"/>
    </location>
</feature>
<dbReference type="InterPro" id="IPR003594">
    <property type="entry name" value="HATPase_dom"/>
</dbReference>
<feature type="transmembrane region" description="Helical" evidence="9">
    <location>
        <begin position="147"/>
        <end position="168"/>
    </location>
</feature>
<proteinExistence type="predicted"/>
<dbReference type="InterPro" id="IPR036890">
    <property type="entry name" value="HATPase_C_sf"/>
</dbReference>
<keyword evidence="9" id="KW-0812">Transmembrane</keyword>
<comment type="caution">
    <text evidence="12">The sequence shown here is derived from an EMBL/GenBank/DDBJ whole genome shotgun (WGS) entry which is preliminary data.</text>
</comment>
<evidence type="ECO:0000313" key="13">
    <source>
        <dbReference type="Proteomes" id="UP001500218"/>
    </source>
</evidence>
<evidence type="ECO:0000256" key="5">
    <source>
        <dbReference type="ARBA" id="ARBA00022741"/>
    </source>
</evidence>
<dbReference type="Pfam" id="PF02518">
    <property type="entry name" value="HATPase_c"/>
    <property type="match status" value="1"/>
</dbReference>
<evidence type="ECO:0000256" key="1">
    <source>
        <dbReference type="ARBA" id="ARBA00000085"/>
    </source>
</evidence>
<dbReference type="InterPro" id="IPR050482">
    <property type="entry name" value="Sensor_HK_TwoCompSys"/>
</dbReference>
<dbReference type="Gene3D" id="1.20.5.1930">
    <property type="match status" value="1"/>
</dbReference>
<keyword evidence="9" id="KW-0472">Membrane</keyword>
<evidence type="ECO:0000256" key="3">
    <source>
        <dbReference type="ARBA" id="ARBA00022553"/>
    </source>
</evidence>
<gene>
    <name evidence="12" type="ORF">GCM10009682_30490</name>
</gene>
<name>A0ABP4Y8V7_9ACTN</name>
<feature type="domain" description="Histidine kinase/HSP90-like ATPase" evidence="10">
    <location>
        <begin position="346"/>
        <end position="428"/>
    </location>
</feature>
<keyword evidence="7" id="KW-0067">ATP-binding</keyword>
<evidence type="ECO:0000259" key="10">
    <source>
        <dbReference type="Pfam" id="PF02518"/>
    </source>
</evidence>
<evidence type="ECO:0000259" key="11">
    <source>
        <dbReference type="Pfam" id="PF07730"/>
    </source>
</evidence>
<keyword evidence="9" id="KW-1133">Transmembrane helix</keyword>
<dbReference type="EMBL" id="BAAALT010000083">
    <property type="protein sequence ID" value="GAA1806467.1"/>
    <property type="molecule type" value="Genomic_DNA"/>
</dbReference>
<organism evidence="12 13">
    <name type="scientific">Luedemannella flava</name>
    <dbReference type="NCBI Taxonomy" id="349316"/>
    <lineage>
        <taxon>Bacteria</taxon>
        <taxon>Bacillati</taxon>
        <taxon>Actinomycetota</taxon>
        <taxon>Actinomycetes</taxon>
        <taxon>Micromonosporales</taxon>
        <taxon>Micromonosporaceae</taxon>
        <taxon>Luedemannella</taxon>
    </lineage>
</organism>
<protein>
    <recommendedName>
        <fullName evidence="2">histidine kinase</fullName>
        <ecNumber evidence="2">2.7.13.3</ecNumber>
    </recommendedName>
</protein>
<dbReference type="Pfam" id="PF07730">
    <property type="entry name" value="HisKA_3"/>
    <property type="match status" value="1"/>
</dbReference>
<keyword evidence="6" id="KW-0418">Kinase</keyword>
<dbReference type="Proteomes" id="UP001500218">
    <property type="component" value="Unassembled WGS sequence"/>
</dbReference>
<feature type="transmembrane region" description="Helical" evidence="9">
    <location>
        <begin position="116"/>
        <end position="135"/>
    </location>
</feature>
<comment type="catalytic activity">
    <reaction evidence="1">
        <text>ATP + protein L-histidine = ADP + protein N-phospho-L-histidine.</text>
        <dbReference type="EC" id="2.7.13.3"/>
    </reaction>
</comment>
<keyword evidence="3" id="KW-0597">Phosphoprotein</keyword>
<dbReference type="EC" id="2.7.13.3" evidence="2"/>
<keyword evidence="4" id="KW-0808">Transferase</keyword>
<evidence type="ECO:0000256" key="9">
    <source>
        <dbReference type="SAM" id="Phobius"/>
    </source>
</evidence>
<dbReference type="PANTHER" id="PTHR24421:SF10">
    <property type="entry name" value="NITRATE_NITRITE SENSOR PROTEIN NARQ"/>
    <property type="match status" value="1"/>
</dbReference>
<sequence length="432" mass="44976">MDRYRWWLIRAAAVVLAAGPLLDPTGRSPWQMAVLAAVGLAHVEVGARMARERPDSGMGLILAAAGLVWLFTTWEHTGLPATGASGLALSVCYDPMVLHCTMLIPAGRLVTRTDRLVVAAAYLYWPVVIAAYWPLWGGPELTVTELVALRGASYPVAVAVGLTVVFVLRYARATPGDRHAFAPFWTATFVRAATTGLAGATAFNGRAWATAVYAIGAGLVPVGAAISLSRSHRRELIEAGDAARQRVERDVHDGVQQRLVAGALLLRQANRAATPDRELVARGAAEVETAVAELRDLVRGLNPPELVRYGLPGAVAALAERSSVPVTVDDRLAGASLPEQAAVTAYFVVVEAVTNTEKYAHARTATATLAAARGRLVVTVRDDGAGGAVAVPGGGLAGLRARVESAGGTFDLTSPPGAGTTVRASLPLGAAA</sequence>
<dbReference type="Gene3D" id="3.30.565.10">
    <property type="entry name" value="Histidine kinase-like ATPase, C-terminal domain"/>
    <property type="match status" value="1"/>
</dbReference>
<feature type="domain" description="Signal transduction histidine kinase subgroup 3 dimerisation and phosphoacceptor" evidence="11">
    <location>
        <begin position="244"/>
        <end position="306"/>
    </location>
</feature>
<dbReference type="RefSeq" id="WP_344131430.1">
    <property type="nucleotide sequence ID" value="NZ_BAAALT010000083.1"/>
</dbReference>